<evidence type="ECO:0000256" key="1">
    <source>
        <dbReference type="SAM" id="Phobius"/>
    </source>
</evidence>
<dbReference type="Proteomes" id="UP000215595">
    <property type="component" value="Unassembled WGS sequence"/>
</dbReference>
<sequence length="110" mass="11618">MSLTESPRPARSRLLLVVLVIETVAAVLAVLPALGMAVMSPMAVAQGNILWVSAFVIVAVTFPLVIVGGPVLGWMAWGERRDRRAWTAVAAPFAWLGLFAALFAASGMSI</sequence>
<feature type="transmembrane region" description="Helical" evidence="1">
    <location>
        <begin position="12"/>
        <end position="37"/>
    </location>
</feature>
<protein>
    <submittedName>
        <fullName evidence="2">Uncharacterized protein</fullName>
    </submittedName>
</protein>
<evidence type="ECO:0000313" key="2">
    <source>
        <dbReference type="EMBL" id="OYX34637.1"/>
    </source>
</evidence>
<feature type="transmembrane region" description="Helical" evidence="1">
    <location>
        <begin position="49"/>
        <end position="73"/>
    </location>
</feature>
<proteinExistence type="predicted"/>
<comment type="caution">
    <text evidence="2">The sequence shown here is derived from an EMBL/GenBank/DDBJ whole genome shotgun (WGS) entry which is preliminary data.</text>
</comment>
<keyword evidence="1" id="KW-1133">Transmembrane helix</keyword>
<name>A0A258FR16_9CAUL</name>
<reference evidence="2 3" key="1">
    <citation type="submission" date="2017-03" db="EMBL/GenBank/DDBJ databases">
        <title>Lifting the veil on microbial sulfur biogeochemistry in mining wastewaters.</title>
        <authorList>
            <person name="Kantor R.S."/>
            <person name="Colenbrander Nelson T."/>
            <person name="Marshall S."/>
            <person name="Bennett D."/>
            <person name="Apte S."/>
            <person name="Camacho D."/>
            <person name="Thomas B.C."/>
            <person name="Warren L.A."/>
            <person name="Banfield J.F."/>
        </authorList>
    </citation>
    <scope>NUCLEOTIDE SEQUENCE [LARGE SCALE GENOMIC DNA]</scope>
    <source>
        <strain evidence="2">32-69-9</strain>
    </source>
</reference>
<gene>
    <name evidence="2" type="ORF">B7Z01_05610</name>
</gene>
<accession>A0A258FR16</accession>
<evidence type="ECO:0000313" key="3">
    <source>
        <dbReference type="Proteomes" id="UP000215595"/>
    </source>
</evidence>
<keyword evidence="1" id="KW-0812">Transmembrane</keyword>
<dbReference type="AlphaFoldDB" id="A0A258FR16"/>
<feature type="transmembrane region" description="Helical" evidence="1">
    <location>
        <begin position="85"/>
        <end position="105"/>
    </location>
</feature>
<organism evidence="2 3">
    <name type="scientific">Brevundimonas subvibrioides</name>
    <dbReference type="NCBI Taxonomy" id="74313"/>
    <lineage>
        <taxon>Bacteria</taxon>
        <taxon>Pseudomonadati</taxon>
        <taxon>Pseudomonadota</taxon>
        <taxon>Alphaproteobacteria</taxon>
        <taxon>Caulobacterales</taxon>
        <taxon>Caulobacteraceae</taxon>
        <taxon>Brevundimonas</taxon>
    </lineage>
</organism>
<keyword evidence="1" id="KW-0472">Membrane</keyword>
<dbReference type="EMBL" id="NCEB01000008">
    <property type="protein sequence ID" value="OYX34637.1"/>
    <property type="molecule type" value="Genomic_DNA"/>
</dbReference>